<name>A0ABW4T7W4_9ACTN</name>
<proteinExistence type="predicted"/>
<dbReference type="Proteomes" id="UP001597368">
    <property type="component" value="Unassembled WGS sequence"/>
</dbReference>
<dbReference type="RefSeq" id="WP_379578439.1">
    <property type="nucleotide sequence ID" value="NZ_JBHUFV010000059.1"/>
</dbReference>
<reference evidence="2" key="1">
    <citation type="journal article" date="2019" name="Int. J. Syst. Evol. Microbiol.">
        <title>The Global Catalogue of Microorganisms (GCM) 10K type strain sequencing project: providing services to taxonomists for standard genome sequencing and annotation.</title>
        <authorList>
            <consortium name="The Broad Institute Genomics Platform"/>
            <consortium name="The Broad Institute Genome Sequencing Center for Infectious Disease"/>
            <person name="Wu L."/>
            <person name="Ma J."/>
        </authorList>
    </citation>
    <scope>NUCLEOTIDE SEQUENCE [LARGE SCALE GENOMIC DNA]</scope>
    <source>
        <strain evidence="2">ICMP 6774ER</strain>
    </source>
</reference>
<gene>
    <name evidence="1" type="ORF">ACFSKW_38335</name>
</gene>
<keyword evidence="2" id="KW-1185">Reference proteome</keyword>
<protein>
    <submittedName>
        <fullName evidence="1">Uncharacterized protein</fullName>
    </submittedName>
</protein>
<accession>A0ABW4T7W4</accession>
<sequence length="139" mass="15163">MDAVVLAPHPVGSSRGDASQATSVLEVARSTKGKRAMICPTLIFSPALVVRMVRENPARGAHRRIQGESARLGYAIAASTVWEILMRRVSIRRRAGLSRRQFLSAQAHAITACDVVVDAENERHLRAGHRRAVNSWTGS</sequence>
<organism evidence="1 2">
    <name type="scientific">Nonomuraea mangrovi</name>
    <dbReference type="NCBI Taxonomy" id="2316207"/>
    <lineage>
        <taxon>Bacteria</taxon>
        <taxon>Bacillati</taxon>
        <taxon>Actinomycetota</taxon>
        <taxon>Actinomycetes</taxon>
        <taxon>Streptosporangiales</taxon>
        <taxon>Streptosporangiaceae</taxon>
        <taxon>Nonomuraea</taxon>
    </lineage>
</organism>
<comment type="caution">
    <text evidence="1">The sequence shown here is derived from an EMBL/GenBank/DDBJ whole genome shotgun (WGS) entry which is preliminary data.</text>
</comment>
<dbReference type="EMBL" id="JBHUFV010000059">
    <property type="protein sequence ID" value="MFD1937344.1"/>
    <property type="molecule type" value="Genomic_DNA"/>
</dbReference>
<evidence type="ECO:0000313" key="2">
    <source>
        <dbReference type="Proteomes" id="UP001597368"/>
    </source>
</evidence>
<evidence type="ECO:0000313" key="1">
    <source>
        <dbReference type="EMBL" id="MFD1937344.1"/>
    </source>
</evidence>